<reference evidence="1" key="1">
    <citation type="submission" date="2021-06" db="EMBL/GenBank/DDBJ databases">
        <authorList>
            <person name="Kallberg Y."/>
            <person name="Tangrot J."/>
            <person name="Rosling A."/>
        </authorList>
    </citation>
    <scope>NUCLEOTIDE SEQUENCE</scope>
    <source>
        <strain evidence="1">IL203A</strain>
    </source>
</reference>
<keyword evidence="2" id="KW-1185">Reference proteome</keyword>
<organism evidence="1 2">
    <name type="scientific">Dentiscutata heterogama</name>
    <dbReference type="NCBI Taxonomy" id="1316150"/>
    <lineage>
        <taxon>Eukaryota</taxon>
        <taxon>Fungi</taxon>
        <taxon>Fungi incertae sedis</taxon>
        <taxon>Mucoromycota</taxon>
        <taxon>Glomeromycotina</taxon>
        <taxon>Glomeromycetes</taxon>
        <taxon>Diversisporales</taxon>
        <taxon>Gigasporaceae</taxon>
        <taxon>Dentiscutata</taxon>
    </lineage>
</organism>
<sequence length="51" mass="5770">VEDNTDTSSNESTDIYSSNESEIIYKQNNNPDLIFNIQDEIQAIANEASKF</sequence>
<evidence type="ECO:0000313" key="1">
    <source>
        <dbReference type="EMBL" id="CAG8713193.1"/>
    </source>
</evidence>
<proteinExistence type="predicted"/>
<protein>
    <submittedName>
        <fullName evidence="1">10548_t:CDS:1</fullName>
    </submittedName>
</protein>
<dbReference type="EMBL" id="CAJVPU010030200">
    <property type="protein sequence ID" value="CAG8713193.1"/>
    <property type="molecule type" value="Genomic_DNA"/>
</dbReference>
<evidence type="ECO:0000313" key="2">
    <source>
        <dbReference type="Proteomes" id="UP000789702"/>
    </source>
</evidence>
<feature type="non-terminal residue" evidence="1">
    <location>
        <position position="1"/>
    </location>
</feature>
<feature type="non-terminal residue" evidence="1">
    <location>
        <position position="51"/>
    </location>
</feature>
<comment type="caution">
    <text evidence="1">The sequence shown here is derived from an EMBL/GenBank/DDBJ whole genome shotgun (WGS) entry which is preliminary data.</text>
</comment>
<dbReference type="Proteomes" id="UP000789702">
    <property type="component" value="Unassembled WGS sequence"/>
</dbReference>
<accession>A0ACA9PJY1</accession>
<gene>
    <name evidence="1" type="ORF">DHETER_LOCUS12379</name>
</gene>
<name>A0ACA9PJY1_9GLOM</name>